<dbReference type="PANTHER" id="PTHR40080">
    <property type="entry name" value="LMO1763 PROTEIN"/>
    <property type="match status" value="1"/>
</dbReference>
<dbReference type="PIRSF" id="PIRSF012508">
    <property type="entry name" value="YerC"/>
    <property type="match status" value="1"/>
</dbReference>
<keyword evidence="2" id="KW-1185">Reference proteome</keyword>
<comment type="caution">
    <text evidence="1">The sequence shown here is derived from an EMBL/GenBank/DDBJ whole genome shotgun (WGS) entry which is preliminary data.</text>
</comment>
<reference evidence="1" key="1">
    <citation type="submission" date="2024-03" db="EMBL/GenBank/DDBJ databases">
        <title>Human intestinal bacterial collection.</title>
        <authorList>
            <person name="Pauvert C."/>
            <person name="Hitch T.C.A."/>
            <person name="Clavel T."/>
        </authorList>
    </citation>
    <scope>NUCLEOTIDE SEQUENCE [LARGE SCALE GENOMIC DNA]</scope>
    <source>
        <strain evidence="1">CLA-AA-H89B</strain>
    </source>
</reference>
<name>A0ABV1H5X4_9FIRM</name>
<dbReference type="Pfam" id="PF01371">
    <property type="entry name" value="Trp_repressor"/>
    <property type="match status" value="1"/>
</dbReference>
<dbReference type="InterPro" id="IPR038116">
    <property type="entry name" value="TrpR-like_sf"/>
</dbReference>
<dbReference type="EMBL" id="JBBMFS010000006">
    <property type="protein sequence ID" value="MEQ2555104.1"/>
    <property type="molecule type" value="Genomic_DNA"/>
</dbReference>
<dbReference type="InterPro" id="IPR010921">
    <property type="entry name" value="Trp_repressor/repl_initiator"/>
</dbReference>
<evidence type="ECO:0000313" key="1">
    <source>
        <dbReference type="EMBL" id="MEQ2555104.1"/>
    </source>
</evidence>
<dbReference type="PANTHER" id="PTHR40080:SF1">
    <property type="entry name" value="TRPR-LIKE PROTEIN YERC_YECD"/>
    <property type="match status" value="1"/>
</dbReference>
<evidence type="ECO:0000313" key="2">
    <source>
        <dbReference type="Proteomes" id="UP001546774"/>
    </source>
</evidence>
<dbReference type="InterPro" id="IPR013368">
    <property type="entry name" value="YecD_YerC"/>
</dbReference>
<protein>
    <submittedName>
        <fullName evidence="1">YerC/YecD family TrpR-related protein</fullName>
    </submittedName>
</protein>
<proteinExistence type="predicted"/>
<dbReference type="NCBIfam" id="TIGR02531">
    <property type="entry name" value="yecD_yerC"/>
    <property type="match status" value="1"/>
</dbReference>
<gene>
    <name evidence="1" type="ORF">WMO37_08815</name>
</gene>
<dbReference type="SUPFAM" id="SSF48295">
    <property type="entry name" value="TrpR-like"/>
    <property type="match status" value="1"/>
</dbReference>
<organism evidence="1 2">
    <name type="scientific">Lachnospira intestinalis</name>
    <dbReference type="NCBI Taxonomy" id="3133158"/>
    <lineage>
        <taxon>Bacteria</taxon>
        <taxon>Bacillati</taxon>
        <taxon>Bacillota</taxon>
        <taxon>Clostridia</taxon>
        <taxon>Lachnospirales</taxon>
        <taxon>Lachnospiraceae</taxon>
        <taxon>Lachnospira</taxon>
    </lineage>
</organism>
<dbReference type="InterPro" id="IPR000831">
    <property type="entry name" value="Trp_repress"/>
</dbReference>
<dbReference type="Gene3D" id="1.10.1270.10">
    <property type="entry name" value="TrpR-like"/>
    <property type="match status" value="1"/>
</dbReference>
<accession>A0ABV1H5X4</accession>
<dbReference type="Proteomes" id="UP001546774">
    <property type="component" value="Unassembled WGS sequence"/>
</dbReference>
<sequence>MNSKLKTPAVEQLFDAILSLENKEECAAFFEDLCTINELLSLSQRFEVAKMLREKKTYLDIAEKTGASTATISRVNRSLNYGSDGYEKVFERLQIPEGGEGQQE</sequence>